<dbReference type="PANTHER" id="PTHR45036:SF1">
    <property type="entry name" value="METHYLTRANSFERASE LIKE 7A"/>
    <property type="match status" value="1"/>
</dbReference>
<dbReference type="CDD" id="cd02440">
    <property type="entry name" value="AdoMet_MTases"/>
    <property type="match status" value="1"/>
</dbReference>
<dbReference type="Gene3D" id="3.40.50.150">
    <property type="entry name" value="Vaccinia Virus protein VP39"/>
    <property type="match status" value="1"/>
</dbReference>
<comment type="caution">
    <text evidence="1">The sequence shown here is derived from an EMBL/GenBank/DDBJ whole genome shotgun (WGS) entry which is preliminary data.</text>
</comment>
<evidence type="ECO:0000313" key="1">
    <source>
        <dbReference type="EMBL" id="KAK3325795.1"/>
    </source>
</evidence>
<dbReference type="Proteomes" id="UP001283341">
    <property type="component" value="Unassembled WGS sequence"/>
</dbReference>
<organism evidence="1 2">
    <name type="scientific">Apodospora peruviana</name>
    <dbReference type="NCBI Taxonomy" id="516989"/>
    <lineage>
        <taxon>Eukaryota</taxon>
        <taxon>Fungi</taxon>
        <taxon>Dikarya</taxon>
        <taxon>Ascomycota</taxon>
        <taxon>Pezizomycotina</taxon>
        <taxon>Sordariomycetes</taxon>
        <taxon>Sordariomycetidae</taxon>
        <taxon>Sordariales</taxon>
        <taxon>Lasiosphaeriaceae</taxon>
        <taxon>Apodospora</taxon>
    </lineage>
</organism>
<dbReference type="InterPro" id="IPR052356">
    <property type="entry name" value="Thiol_S-MT"/>
</dbReference>
<dbReference type="EMBL" id="JAUEDM010000002">
    <property type="protein sequence ID" value="KAK3325795.1"/>
    <property type="molecule type" value="Genomic_DNA"/>
</dbReference>
<dbReference type="Pfam" id="PF13489">
    <property type="entry name" value="Methyltransf_23"/>
    <property type="match status" value="1"/>
</dbReference>
<keyword evidence="2" id="KW-1185">Reference proteome</keyword>
<name>A0AAE0IIP2_9PEZI</name>
<keyword evidence="1" id="KW-0808">Transferase</keyword>
<reference evidence="1" key="2">
    <citation type="submission" date="2023-06" db="EMBL/GenBank/DDBJ databases">
        <authorList>
            <consortium name="Lawrence Berkeley National Laboratory"/>
            <person name="Haridas S."/>
            <person name="Hensen N."/>
            <person name="Bonometti L."/>
            <person name="Westerberg I."/>
            <person name="Brannstrom I.O."/>
            <person name="Guillou S."/>
            <person name="Cros-Aarteil S."/>
            <person name="Calhoun S."/>
            <person name="Kuo A."/>
            <person name="Mondo S."/>
            <person name="Pangilinan J."/>
            <person name="Riley R."/>
            <person name="Labutti K."/>
            <person name="Andreopoulos B."/>
            <person name="Lipzen A."/>
            <person name="Chen C."/>
            <person name="Yanf M."/>
            <person name="Daum C."/>
            <person name="Ng V."/>
            <person name="Clum A."/>
            <person name="Steindorff A."/>
            <person name="Ohm R."/>
            <person name="Martin F."/>
            <person name="Silar P."/>
            <person name="Natvig D."/>
            <person name="Lalanne C."/>
            <person name="Gautier V."/>
            <person name="Ament-Velasquez S.L."/>
            <person name="Kruys A."/>
            <person name="Hutchinson M.I."/>
            <person name="Powell A.J."/>
            <person name="Barry K."/>
            <person name="Miller A.N."/>
            <person name="Grigoriev I.V."/>
            <person name="Debuchy R."/>
            <person name="Gladieux P."/>
            <person name="Thoren M.H."/>
            <person name="Johannesson H."/>
        </authorList>
    </citation>
    <scope>NUCLEOTIDE SEQUENCE</scope>
    <source>
        <strain evidence="1">CBS 118394</strain>
    </source>
</reference>
<dbReference type="SUPFAM" id="SSF53335">
    <property type="entry name" value="S-adenosyl-L-methionine-dependent methyltransferases"/>
    <property type="match status" value="1"/>
</dbReference>
<evidence type="ECO:0000313" key="2">
    <source>
        <dbReference type="Proteomes" id="UP001283341"/>
    </source>
</evidence>
<gene>
    <name evidence="1" type="ORF">B0H66DRAFT_138721</name>
</gene>
<dbReference type="GO" id="GO:0008168">
    <property type="term" value="F:methyltransferase activity"/>
    <property type="evidence" value="ECO:0007669"/>
    <property type="project" value="UniProtKB-KW"/>
</dbReference>
<protein>
    <submittedName>
        <fullName evidence="1">S-adenosyl-L-methionine-dependent methyltransferase</fullName>
    </submittedName>
</protein>
<dbReference type="GO" id="GO:0032259">
    <property type="term" value="P:methylation"/>
    <property type="evidence" value="ECO:0007669"/>
    <property type="project" value="UniProtKB-KW"/>
</dbReference>
<dbReference type="AlphaFoldDB" id="A0AAE0IIP2"/>
<sequence>MATSSISEIVLALLFPWKFMSISLSYLPGTIISALRAGQFRTLLSWPRLQAAWFSRFWSWAGPQVRTGAEQIVRPLLEGRVSRGAIVPPTSSPSVGAHLGVAGTVLEIGPGSGMWVSIFSDRYQQSKTSTPDTKGVRGKVTRVYGVEPNEGVHHLLREQIAAADLQDVYEVVPVGIEDLASSGHVAPESVDCIVSVLCLCSIPEPERNIAMLYGYLKPGGRWYVYEHVKHDRSTSTMGFYQAFVNLIWPHFIGGCELRRDTGKWLREAGTWSEIDLEHPEGEPWFATIPHVVGVLTK</sequence>
<dbReference type="PANTHER" id="PTHR45036">
    <property type="entry name" value="METHYLTRANSFERASE LIKE 7B"/>
    <property type="match status" value="1"/>
</dbReference>
<keyword evidence="1" id="KW-0489">Methyltransferase</keyword>
<dbReference type="InterPro" id="IPR029063">
    <property type="entry name" value="SAM-dependent_MTases_sf"/>
</dbReference>
<reference evidence="1" key="1">
    <citation type="journal article" date="2023" name="Mol. Phylogenet. Evol.">
        <title>Genome-scale phylogeny and comparative genomics of the fungal order Sordariales.</title>
        <authorList>
            <person name="Hensen N."/>
            <person name="Bonometti L."/>
            <person name="Westerberg I."/>
            <person name="Brannstrom I.O."/>
            <person name="Guillou S."/>
            <person name="Cros-Aarteil S."/>
            <person name="Calhoun S."/>
            <person name="Haridas S."/>
            <person name="Kuo A."/>
            <person name="Mondo S."/>
            <person name="Pangilinan J."/>
            <person name="Riley R."/>
            <person name="LaButti K."/>
            <person name="Andreopoulos B."/>
            <person name="Lipzen A."/>
            <person name="Chen C."/>
            <person name="Yan M."/>
            <person name="Daum C."/>
            <person name="Ng V."/>
            <person name="Clum A."/>
            <person name="Steindorff A."/>
            <person name="Ohm R.A."/>
            <person name="Martin F."/>
            <person name="Silar P."/>
            <person name="Natvig D.O."/>
            <person name="Lalanne C."/>
            <person name="Gautier V."/>
            <person name="Ament-Velasquez S.L."/>
            <person name="Kruys A."/>
            <person name="Hutchinson M.I."/>
            <person name="Powell A.J."/>
            <person name="Barry K."/>
            <person name="Miller A.N."/>
            <person name="Grigoriev I.V."/>
            <person name="Debuchy R."/>
            <person name="Gladieux P."/>
            <person name="Hiltunen Thoren M."/>
            <person name="Johannesson H."/>
        </authorList>
    </citation>
    <scope>NUCLEOTIDE SEQUENCE</scope>
    <source>
        <strain evidence="1">CBS 118394</strain>
    </source>
</reference>
<proteinExistence type="predicted"/>
<accession>A0AAE0IIP2</accession>